<dbReference type="Proteomes" id="UP000677668">
    <property type="component" value="Chromosome 1"/>
</dbReference>
<feature type="transmembrane region" description="Helical" evidence="6">
    <location>
        <begin position="56"/>
        <end position="78"/>
    </location>
</feature>
<keyword evidence="3 6" id="KW-0812">Transmembrane</keyword>
<dbReference type="EMBL" id="CP072642">
    <property type="protein sequence ID" value="QUV93127.1"/>
    <property type="molecule type" value="Genomic_DNA"/>
</dbReference>
<dbReference type="PANTHER" id="PTHR47089:SF1">
    <property type="entry name" value="GUANOSINE ABC TRANSPORTER PERMEASE PROTEIN NUPP"/>
    <property type="match status" value="1"/>
</dbReference>
<accession>A0ABX8AZ69</accession>
<feature type="transmembrane region" description="Helical" evidence="6">
    <location>
        <begin position="250"/>
        <end position="269"/>
    </location>
</feature>
<feature type="transmembrane region" description="Helical" evidence="6">
    <location>
        <begin position="12"/>
        <end position="36"/>
    </location>
</feature>
<feature type="transmembrane region" description="Helical" evidence="6">
    <location>
        <begin position="147"/>
        <end position="166"/>
    </location>
</feature>
<evidence type="ECO:0000256" key="2">
    <source>
        <dbReference type="ARBA" id="ARBA00022475"/>
    </source>
</evidence>
<feature type="transmembrane region" description="Helical" evidence="6">
    <location>
        <begin position="301"/>
        <end position="322"/>
    </location>
</feature>
<protein>
    <submittedName>
        <fullName evidence="7">ABC transporter permease</fullName>
    </submittedName>
</protein>
<comment type="subcellular location">
    <subcellularLocation>
        <location evidence="1">Cell membrane</location>
        <topology evidence="1">Multi-pass membrane protein</topology>
    </subcellularLocation>
</comment>
<dbReference type="InterPro" id="IPR001851">
    <property type="entry name" value="ABC_transp_permease"/>
</dbReference>
<keyword evidence="2" id="KW-1003">Cell membrane</keyword>
<dbReference type="CDD" id="cd06580">
    <property type="entry name" value="TM_PBP1_transp_TpRbsC_like"/>
    <property type="match status" value="1"/>
</dbReference>
<evidence type="ECO:0000256" key="4">
    <source>
        <dbReference type="ARBA" id="ARBA00022989"/>
    </source>
</evidence>
<keyword evidence="4 6" id="KW-1133">Transmembrane helix</keyword>
<feature type="transmembrane region" description="Helical" evidence="6">
    <location>
        <begin position="199"/>
        <end position="219"/>
    </location>
</feature>
<evidence type="ECO:0000313" key="8">
    <source>
        <dbReference type="Proteomes" id="UP000677668"/>
    </source>
</evidence>
<feature type="transmembrane region" description="Helical" evidence="6">
    <location>
        <begin position="85"/>
        <end position="106"/>
    </location>
</feature>
<reference evidence="7 8" key="1">
    <citation type="submission" date="2021-03" db="EMBL/GenBank/DDBJ databases">
        <title>Genomic and phenotypic characterization of Chloracidobacterium isolates provides evidence for multiple species.</title>
        <authorList>
            <person name="Saini M.K."/>
            <person name="Costas A.M.G."/>
            <person name="Tank M."/>
            <person name="Bryant D.A."/>
        </authorList>
    </citation>
    <scope>NUCLEOTIDE SEQUENCE [LARGE SCALE GENOMIC DNA]</scope>
    <source>
        <strain evidence="7 8">N</strain>
    </source>
</reference>
<evidence type="ECO:0000256" key="6">
    <source>
        <dbReference type="SAM" id="Phobius"/>
    </source>
</evidence>
<evidence type="ECO:0000256" key="5">
    <source>
        <dbReference type="ARBA" id="ARBA00023136"/>
    </source>
</evidence>
<keyword evidence="8" id="KW-1185">Reference proteome</keyword>
<dbReference type="PANTHER" id="PTHR47089">
    <property type="entry name" value="ABC TRANSPORTER, PERMEASE PROTEIN"/>
    <property type="match status" value="1"/>
</dbReference>
<evidence type="ECO:0000313" key="7">
    <source>
        <dbReference type="EMBL" id="QUV93127.1"/>
    </source>
</evidence>
<feature type="transmembrane region" description="Helical" evidence="6">
    <location>
        <begin position="112"/>
        <end position="135"/>
    </location>
</feature>
<proteinExistence type="predicted"/>
<evidence type="ECO:0000256" key="3">
    <source>
        <dbReference type="ARBA" id="ARBA00022692"/>
    </source>
</evidence>
<keyword evidence="5 6" id="KW-0472">Membrane</keyword>
<gene>
    <name evidence="7" type="ORF">J8C05_06995</name>
</gene>
<name>A0ABX8AZ69_9BACT</name>
<organism evidence="7 8">
    <name type="scientific">Chloracidobacterium sp. N</name>
    <dbReference type="NCBI Taxonomy" id="2821540"/>
    <lineage>
        <taxon>Bacteria</taxon>
        <taxon>Pseudomonadati</taxon>
        <taxon>Acidobacteriota</taxon>
        <taxon>Terriglobia</taxon>
        <taxon>Terriglobales</taxon>
        <taxon>Acidobacteriaceae</taxon>
        <taxon>Chloracidobacterium</taxon>
        <taxon>Chloracidobacterium aggregatum</taxon>
    </lineage>
</organism>
<dbReference type="Pfam" id="PF02653">
    <property type="entry name" value="BPD_transp_2"/>
    <property type="match status" value="1"/>
</dbReference>
<feature type="transmembrane region" description="Helical" evidence="6">
    <location>
        <begin position="328"/>
        <end position="347"/>
    </location>
</feature>
<evidence type="ECO:0000256" key="1">
    <source>
        <dbReference type="ARBA" id="ARBA00004651"/>
    </source>
</evidence>
<sequence>MSGRALMKKFVLDLLFPALAVVFAFVLGGGIVLVMGDSPLAVYELFFSSAFGSLDGISYTLFYATPLIFTGLAVAVALKCGLLNIGAEGQLTVGAFAAAWVGFTLTGLPSPLLLPACILAAMLAGALWAAVPGLLKSRFGAHEVINTIMMNFIAAGLVSYLVQYHYREVGDPILQTHEIAPGAWLARMHRLIPAIPERIPLSLGFFIALLACAAVYVFLWKTKWGYELRAVGSSPTAAEYGGISVPRNMVLAMALSGALAGLVATSEVLGYRHRYYDGFSPGYGFTGIAVALLGRNHPVGIVLAAILFGALIRSQLFIGIFTDRVSKDLTIVLQAVIILCVACEYPVRAAFARLTKSEV</sequence>